<dbReference type="EMBL" id="VYDA01000432">
    <property type="protein sequence ID" value="MYH62406.1"/>
    <property type="molecule type" value="Genomic_DNA"/>
</dbReference>
<evidence type="ECO:0000256" key="4">
    <source>
        <dbReference type="ARBA" id="ARBA00035244"/>
    </source>
</evidence>
<evidence type="ECO:0000256" key="2">
    <source>
        <dbReference type="ARBA" id="ARBA00022980"/>
    </source>
</evidence>
<dbReference type="GO" id="GO:0003735">
    <property type="term" value="F:structural constituent of ribosome"/>
    <property type="evidence" value="ECO:0007669"/>
    <property type="project" value="InterPro"/>
</dbReference>
<dbReference type="Pfam" id="PF00573">
    <property type="entry name" value="Ribosomal_L4"/>
    <property type="match status" value="1"/>
</dbReference>
<dbReference type="InterPro" id="IPR002136">
    <property type="entry name" value="Ribosomal_uL4"/>
</dbReference>
<comment type="function">
    <text evidence="5">One of the primary rRNA binding proteins, this protein initially binds near the 5'-end of the 23S rRNA. It is important during the early stages of 50S assembly. It makes multiple contacts with different domains of the 23S rRNA in the assembled 50S subunit and ribosome.</text>
</comment>
<reference evidence="7" key="1">
    <citation type="submission" date="2019-09" db="EMBL/GenBank/DDBJ databases">
        <title>Characterisation of the sponge microbiome using genome-centric metagenomics.</title>
        <authorList>
            <person name="Engelberts J.P."/>
            <person name="Robbins S.J."/>
            <person name="De Goeij J.M."/>
            <person name="Aranda M."/>
            <person name="Bell S.C."/>
            <person name="Webster N.S."/>
        </authorList>
    </citation>
    <scope>NUCLEOTIDE SEQUENCE</scope>
    <source>
        <strain evidence="7">SB0675_bin_29</strain>
    </source>
</reference>
<comment type="function">
    <text evidence="5">Forms part of the polypeptide exit tunnel.</text>
</comment>
<evidence type="ECO:0000256" key="6">
    <source>
        <dbReference type="SAM" id="MobiDB-lite"/>
    </source>
</evidence>
<dbReference type="GO" id="GO:0005840">
    <property type="term" value="C:ribosome"/>
    <property type="evidence" value="ECO:0007669"/>
    <property type="project" value="UniProtKB-KW"/>
</dbReference>
<evidence type="ECO:0000256" key="5">
    <source>
        <dbReference type="HAMAP-Rule" id="MF_01328"/>
    </source>
</evidence>
<dbReference type="NCBIfam" id="TIGR03953">
    <property type="entry name" value="rplD_bact"/>
    <property type="match status" value="1"/>
</dbReference>
<evidence type="ECO:0000256" key="1">
    <source>
        <dbReference type="ARBA" id="ARBA00010528"/>
    </source>
</evidence>
<dbReference type="HAMAP" id="MF_01328_B">
    <property type="entry name" value="Ribosomal_uL4_B"/>
    <property type="match status" value="1"/>
</dbReference>
<dbReference type="InterPro" id="IPR013005">
    <property type="entry name" value="Ribosomal_uL4-like"/>
</dbReference>
<protein>
    <recommendedName>
        <fullName evidence="4 5">Large ribosomal subunit protein uL4</fullName>
    </recommendedName>
</protein>
<keyword evidence="5" id="KW-0694">RNA-binding</keyword>
<feature type="region of interest" description="Disordered" evidence="6">
    <location>
        <begin position="132"/>
        <end position="151"/>
    </location>
</feature>
<comment type="caution">
    <text evidence="7">The sequence shown here is derived from an EMBL/GenBank/DDBJ whole genome shotgun (WGS) entry which is preliminary data.</text>
</comment>
<gene>
    <name evidence="5 7" type="primary">rplD</name>
    <name evidence="7" type="ORF">F4148_11835</name>
</gene>
<proteinExistence type="inferred from homology"/>
<sequence>MRSGISSPFRDRYRAQTRGWSWFGRRQRRKTGAAGFFHLLTGSNRYGGETVEVPIRNMAGEETGQMQLEDTVFAAPINRGLMHQALVRQLANARTGTHKTKSRSEVRGGGRKPWRQKGTGRARHGSIRSPIWVGGGTAFGPTPRKYTKKMPKKMRRAALRSALSVKAGADQIIVLEELTIEAPKTKVFVQTLADLGLDSGSVLVILPEPDMAVEKSISNLPQAKSLLSSNLNIQDLLSHDRLLMPQASVENIHDWLA</sequence>
<dbReference type="SUPFAM" id="SSF52166">
    <property type="entry name" value="Ribosomal protein L4"/>
    <property type="match status" value="1"/>
</dbReference>
<keyword evidence="2 5" id="KW-0689">Ribosomal protein</keyword>
<accession>A0A6B1G4U2</accession>
<dbReference type="GO" id="GO:0019843">
    <property type="term" value="F:rRNA binding"/>
    <property type="evidence" value="ECO:0007669"/>
    <property type="project" value="UniProtKB-UniRule"/>
</dbReference>
<dbReference type="InterPro" id="IPR023574">
    <property type="entry name" value="Ribosomal_uL4_dom_sf"/>
</dbReference>
<feature type="region of interest" description="Disordered" evidence="6">
    <location>
        <begin position="94"/>
        <end position="127"/>
    </location>
</feature>
<dbReference type="PANTHER" id="PTHR10746">
    <property type="entry name" value="50S RIBOSOMAL PROTEIN L4"/>
    <property type="match status" value="1"/>
</dbReference>
<keyword evidence="5" id="KW-0699">rRNA-binding</keyword>
<dbReference type="AlphaFoldDB" id="A0A6B1G4U2"/>
<evidence type="ECO:0000313" key="7">
    <source>
        <dbReference type="EMBL" id="MYH62406.1"/>
    </source>
</evidence>
<dbReference type="PANTHER" id="PTHR10746:SF6">
    <property type="entry name" value="LARGE RIBOSOMAL SUBUNIT PROTEIN UL4M"/>
    <property type="match status" value="1"/>
</dbReference>
<name>A0A6B1G4U2_9CHLR</name>
<dbReference type="GO" id="GO:1990904">
    <property type="term" value="C:ribonucleoprotein complex"/>
    <property type="evidence" value="ECO:0007669"/>
    <property type="project" value="UniProtKB-KW"/>
</dbReference>
<dbReference type="GO" id="GO:0006412">
    <property type="term" value="P:translation"/>
    <property type="evidence" value="ECO:0007669"/>
    <property type="project" value="UniProtKB-UniRule"/>
</dbReference>
<organism evidence="7">
    <name type="scientific">Caldilineaceae bacterium SB0675_bin_29</name>
    <dbReference type="NCBI Taxonomy" id="2605266"/>
    <lineage>
        <taxon>Bacteria</taxon>
        <taxon>Bacillati</taxon>
        <taxon>Chloroflexota</taxon>
        <taxon>Caldilineae</taxon>
        <taxon>Caldilineales</taxon>
        <taxon>Caldilineaceae</taxon>
    </lineage>
</organism>
<evidence type="ECO:0000256" key="3">
    <source>
        <dbReference type="ARBA" id="ARBA00023274"/>
    </source>
</evidence>
<keyword evidence="3 5" id="KW-0687">Ribonucleoprotein</keyword>
<comment type="subunit">
    <text evidence="5">Part of the 50S ribosomal subunit.</text>
</comment>
<dbReference type="Gene3D" id="3.40.1370.10">
    <property type="match status" value="1"/>
</dbReference>
<feature type="compositionally biased region" description="Basic residues" evidence="6">
    <location>
        <begin position="109"/>
        <end position="126"/>
    </location>
</feature>
<comment type="similarity">
    <text evidence="1 5">Belongs to the universal ribosomal protein uL4 family.</text>
</comment>